<dbReference type="PANTHER" id="PTHR11562">
    <property type="entry name" value="CATION EFFLUX PROTEIN/ ZINC TRANSPORTER"/>
    <property type="match status" value="1"/>
</dbReference>
<dbReference type="SUPFAM" id="SSF160240">
    <property type="entry name" value="Cation efflux protein cytoplasmic domain-like"/>
    <property type="match status" value="1"/>
</dbReference>
<feature type="transmembrane region" description="Helical" evidence="8">
    <location>
        <begin position="193"/>
        <end position="211"/>
    </location>
</feature>
<evidence type="ECO:0000256" key="2">
    <source>
        <dbReference type="ARBA" id="ARBA00008873"/>
    </source>
</evidence>
<comment type="subcellular location">
    <subcellularLocation>
        <location evidence="1">Membrane</location>
        <topology evidence="1">Multi-pass membrane protein</topology>
    </subcellularLocation>
</comment>
<dbReference type="Proteomes" id="UP001595685">
    <property type="component" value="Unassembled WGS sequence"/>
</dbReference>
<keyword evidence="7 8" id="KW-0472">Membrane</keyword>
<keyword evidence="3" id="KW-0813">Transport</keyword>
<dbReference type="SUPFAM" id="SSF161111">
    <property type="entry name" value="Cation efflux protein transmembrane domain-like"/>
    <property type="match status" value="1"/>
</dbReference>
<organism evidence="11 12">
    <name type="scientific">Aquipuribacter hungaricus</name>
    <dbReference type="NCBI Taxonomy" id="545624"/>
    <lineage>
        <taxon>Bacteria</taxon>
        <taxon>Bacillati</taxon>
        <taxon>Actinomycetota</taxon>
        <taxon>Actinomycetes</taxon>
        <taxon>Micrococcales</taxon>
        <taxon>Intrasporangiaceae</taxon>
        <taxon>Aquipuribacter</taxon>
    </lineage>
</organism>
<feature type="transmembrane region" description="Helical" evidence="8">
    <location>
        <begin position="29"/>
        <end position="53"/>
    </location>
</feature>
<evidence type="ECO:0000256" key="7">
    <source>
        <dbReference type="ARBA" id="ARBA00023136"/>
    </source>
</evidence>
<dbReference type="InterPro" id="IPR050681">
    <property type="entry name" value="CDF/SLC30A"/>
</dbReference>
<proteinExistence type="inferred from homology"/>
<keyword evidence="5 8" id="KW-1133">Transmembrane helix</keyword>
<evidence type="ECO:0000259" key="10">
    <source>
        <dbReference type="Pfam" id="PF16916"/>
    </source>
</evidence>
<evidence type="ECO:0000313" key="11">
    <source>
        <dbReference type="EMBL" id="MFC3690374.1"/>
    </source>
</evidence>
<dbReference type="EMBL" id="JBHRWW010000021">
    <property type="protein sequence ID" value="MFC3690374.1"/>
    <property type="molecule type" value="Genomic_DNA"/>
</dbReference>
<dbReference type="Pfam" id="PF16916">
    <property type="entry name" value="ZT_dimer"/>
    <property type="match status" value="1"/>
</dbReference>
<name>A0ABV7WKF5_9MICO</name>
<evidence type="ECO:0000256" key="3">
    <source>
        <dbReference type="ARBA" id="ARBA00022448"/>
    </source>
</evidence>
<evidence type="ECO:0000256" key="6">
    <source>
        <dbReference type="ARBA" id="ARBA00023065"/>
    </source>
</evidence>
<evidence type="ECO:0000259" key="9">
    <source>
        <dbReference type="Pfam" id="PF01545"/>
    </source>
</evidence>
<dbReference type="Pfam" id="PF01545">
    <property type="entry name" value="Cation_efflux"/>
    <property type="match status" value="1"/>
</dbReference>
<evidence type="ECO:0000313" key="12">
    <source>
        <dbReference type="Proteomes" id="UP001595685"/>
    </source>
</evidence>
<dbReference type="Gene3D" id="1.20.1510.10">
    <property type="entry name" value="Cation efflux protein transmembrane domain"/>
    <property type="match status" value="1"/>
</dbReference>
<dbReference type="InterPro" id="IPR027470">
    <property type="entry name" value="Cation_efflux_CTD"/>
</dbReference>
<reference evidence="12" key="1">
    <citation type="journal article" date="2019" name="Int. J. Syst. Evol. Microbiol.">
        <title>The Global Catalogue of Microorganisms (GCM) 10K type strain sequencing project: providing services to taxonomists for standard genome sequencing and annotation.</title>
        <authorList>
            <consortium name="The Broad Institute Genomics Platform"/>
            <consortium name="The Broad Institute Genome Sequencing Center for Infectious Disease"/>
            <person name="Wu L."/>
            <person name="Ma J."/>
        </authorList>
    </citation>
    <scope>NUCLEOTIDE SEQUENCE [LARGE SCALE GENOMIC DNA]</scope>
    <source>
        <strain evidence="12">NCAIM B.02333</strain>
    </source>
</reference>
<feature type="transmembrane region" description="Helical" evidence="8">
    <location>
        <begin position="161"/>
        <end position="187"/>
    </location>
</feature>
<feature type="transmembrane region" description="Helical" evidence="8">
    <location>
        <begin position="95"/>
        <end position="114"/>
    </location>
</feature>
<dbReference type="InterPro" id="IPR058533">
    <property type="entry name" value="Cation_efflux_TM"/>
</dbReference>
<feature type="domain" description="Cation efflux protein cytoplasmic" evidence="10">
    <location>
        <begin position="223"/>
        <end position="301"/>
    </location>
</feature>
<dbReference type="PANTHER" id="PTHR11562:SF17">
    <property type="entry name" value="RE54080P-RELATED"/>
    <property type="match status" value="1"/>
</dbReference>
<dbReference type="NCBIfam" id="TIGR01297">
    <property type="entry name" value="CDF"/>
    <property type="match status" value="1"/>
</dbReference>
<dbReference type="Gene3D" id="3.30.70.1350">
    <property type="entry name" value="Cation efflux protein, cytoplasmic domain"/>
    <property type="match status" value="1"/>
</dbReference>
<evidence type="ECO:0000256" key="8">
    <source>
        <dbReference type="SAM" id="Phobius"/>
    </source>
</evidence>
<dbReference type="RefSeq" id="WP_340293100.1">
    <property type="nucleotide sequence ID" value="NZ_JBBEOI010000095.1"/>
</dbReference>
<accession>A0ABV7WKF5</accession>
<feature type="transmembrane region" description="Helical" evidence="8">
    <location>
        <begin position="65"/>
        <end position="83"/>
    </location>
</feature>
<evidence type="ECO:0000256" key="4">
    <source>
        <dbReference type="ARBA" id="ARBA00022692"/>
    </source>
</evidence>
<feature type="transmembrane region" description="Helical" evidence="8">
    <location>
        <begin position="126"/>
        <end position="149"/>
    </location>
</feature>
<keyword evidence="12" id="KW-1185">Reference proteome</keyword>
<keyword evidence="4 8" id="KW-0812">Transmembrane</keyword>
<dbReference type="InterPro" id="IPR027469">
    <property type="entry name" value="Cation_efflux_TMD_sf"/>
</dbReference>
<protein>
    <submittedName>
        <fullName evidence="11">Cation diffusion facilitator family transporter</fullName>
    </submittedName>
</protein>
<keyword evidence="6" id="KW-0406">Ion transport</keyword>
<evidence type="ECO:0000256" key="1">
    <source>
        <dbReference type="ARBA" id="ARBA00004141"/>
    </source>
</evidence>
<comment type="caution">
    <text evidence="11">The sequence shown here is derived from an EMBL/GenBank/DDBJ whole genome shotgun (WGS) entry which is preliminary data.</text>
</comment>
<feature type="domain" description="Cation efflux protein transmembrane" evidence="9">
    <location>
        <begin position="29"/>
        <end position="219"/>
    </location>
</feature>
<dbReference type="InterPro" id="IPR002524">
    <property type="entry name" value="Cation_efflux"/>
</dbReference>
<gene>
    <name evidence="11" type="ORF">ACFOLH_18655</name>
</gene>
<comment type="similarity">
    <text evidence="2">Belongs to the cation diffusion facilitator (CDF) transporter (TC 2.A.4) family. SLC30A subfamily.</text>
</comment>
<dbReference type="InterPro" id="IPR036837">
    <property type="entry name" value="Cation_efflux_CTD_sf"/>
</dbReference>
<sequence length="313" mass="32562">MSGGHSHSHGLPAAGGEGPASRRYRRRMLLVLAITLSVVGVQVVGGLVSGSLALLADAGHMLTDAAGVGIALLASTIALRPATDSRSYGWQRAEILAALANALLLAGIAVWVLWQAVARWDEPPEVATGVMLAAAVVGAVANAVSLLVLRGGQAESLNVRGAYLEVLGDLLGSVAVVVAGLVIVLTGWTRADVVASVVIGLMILPRAWSLLRDVLDVLLEATPRGVDMDEVRSHILEVSGVVDVHDLHAWTITSGVPVLSAHVVVDDDCLAAGRSGQVLDRLGECLTGHFDVSHCTFQLEPVGHSEHEAAHHR</sequence>
<evidence type="ECO:0000256" key="5">
    <source>
        <dbReference type="ARBA" id="ARBA00022989"/>
    </source>
</evidence>